<dbReference type="NCBIfam" id="TIGR04057">
    <property type="entry name" value="SusC_RagA_signa"/>
    <property type="match status" value="1"/>
</dbReference>
<dbReference type="EMBL" id="BMAT01004790">
    <property type="protein sequence ID" value="GFR80789.1"/>
    <property type="molecule type" value="Genomic_DNA"/>
</dbReference>
<dbReference type="InterPro" id="IPR036942">
    <property type="entry name" value="Beta-barrel_TonB_sf"/>
</dbReference>
<accession>A0AAV4G6H0</accession>
<keyword evidence="15" id="KW-1185">Reference proteome</keyword>
<dbReference type="NCBIfam" id="TIGR04056">
    <property type="entry name" value="OMP_RagA_SusC"/>
    <property type="match status" value="1"/>
</dbReference>
<dbReference type="SUPFAM" id="SSF81901">
    <property type="entry name" value="HCP-like"/>
    <property type="match status" value="1"/>
</dbReference>
<evidence type="ECO:0000259" key="12">
    <source>
        <dbReference type="Pfam" id="PF07980"/>
    </source>
</evidence>
<evidence type="ECO:0000256" key="7">
    <source>
        <dbReference type="ARBA" id="ARBA00023136"/>
    </source>
</evidence>
<dbReference type="InterPro" id="IPR018247">
    <property type="entry name" value="EF_Hand_1_Ca_BS"/>
</dbReference>
<feature type="repeat" description="TPR" evidence="9">
    <location>
        <begin position="263"/>
        <end position="296"/>
    </location>
</feature>
<reference evidence="14 15" key="1">
    <citation type="journal article" date="2021" name="Elife">
        <title>Chloroplast acquisition without the gene transfer in kleptoplastic sea slugs, Plakobranchus ocellatus.</title>
        <authorList>
            <person name="Maeda T."/>
            <person name="Takahashi S."/>
            <person name="Yoshida T."/>
            <person name="Shimamura S."/>
            <person name="Takaki Y."/>
            <person name="Nagai Y."/>
            <person name="Toyoda A."/>
            <person name="Suzuki Y."/>
            <person name="Arimoto A."/>
            <person name="Ishii H."/>
            <person name="Satoh N."/>
            <person name="Nishiyama T."/>
            <person name="Hasebe M."/>
            <person name="Maruyama T."/>
            <person name="Minagawa J."/>
            <person name="Obokata J."/>
            <person name="Shigenobu S."/>
        </authorList>
    </citation>
    <scope>NUCLEOTIDE SEQUENCE [LARGE SCALE GENOMIC DNA]</scope>
</reference>
<dbReference type="Pfam" id="PF13181">
    <property type="entry name" value="TPR_8"/>
    <property type="match status" value="1"/>
</dbReference>
<dbReference type="Gene3D" id="2.60.40.1120">
    <property type="entry name" value="Carboxypeptidase-like, regulatory domain"/>
    <property type="match status" value="1"/>
</dbReference>
<evidence type="ECO:0000256" key="9">
    <source>
        <dbReference type="PROSITE-ProRule" id="PRU00339"/>
    </source>
</evidence>
<keyword evidence="3" id="KW-0812">Transmembrane</keyword>
<protein>
    <submittedName>
        <fullName evidence="14">TonB-linked outer membrane protein, SusC/RagA family</fullName>
    </submittedName>
</protein>
<dbReference type="InterPro" id="IPR037066">
    <property type="entry name" value="Plug_dom_sf"/>
</dbReference>
<dbReference type="Pfam" id="PF13715">
    <property type="entry name" value="CarbopepD_reg_2"/>
    <property type="match status" value="1"/>
</dbReference>
<feature type="domain" description="RagB/SusD" evidence="12">
    <location>
        <begin position="1634"/>
        <end position="1865"/>
    </location>
</feature>
<evidence type="ECO:0000259" key="11">
    <source>
        <dbReference type="Pfam" id="PF07715"/>
    </source>
</evidence>
<dbReference type="Pfam" id="PF14322">
    <property type="entry name" value="SusD-like_3"/>
    <property type="match status" value="1"/>
</dbReference>
<dbReference type="SUPFAM" id="SSF48452">
    <property type="entry name" value="TPR-like"/>
    <property type="match status" value="2"/>
</dbReference>
<dbReference type="SMART" id="SM00028">
    <property type="entry name" value="TPR"/>
    <property type="match status" value="3"/>
</dbReference>
<dbReference type="SUPFAM" id="SSF49464">
    <property type="entry name" value="Carboxypeptidase regulatory domain-like"/>
    <property type="match status" value="1"/>
</dbReference>
<dbReference type="SUPFAM" id="SSF56935">
    <property type="entry name" value="Porins"/>
    <property type="match status" value="1"/>
</dbReference>
<proteinExistence type="predicted"/>
<feature type="repeat" description="TPR" evidence="9">
    <location>
        <begin position="195"/>
        <end position="228"/>
    </location>
</feature>
<keyword evidence="8" id="KW-0998">Cell outer membrane</keyword>
<dbReference type="PANTHER" id="PTHR44858:SF1">
    <property type="entry name" value="UDP-N-ACETYLGLUCOSAMINE--PEPTIDE N-ACETYLGLUCOSAMINYLTRANSFERASE SPINDLY-RELATED"/>
    <property type="match status" value="1"/>
</dbReference>
<feature type="region of interest" description="Disordered" evidence="10">
    <location>
        <begin position="1183"/>
        <end position="1204"/>
    </location>
</feature>
<dbReference type="InterPro" id="IPR023996">
    <property type="entry name" value="TonB-dep_OMP_SusC/RagA"/>
</dbReference>
<dbReference type="Pfam" id="PF07715">
    <property type="entry name" value="Plug"/>
    <property type="match status" value="1"/>
</dbReference>
<organism evidence="14 15">
    <name type="scientific">Elysia marginata</name>
    <dbReference type="NCBI Taxonomy" id="1093978"/>
    <lineage>
        <taxon>Eukaryota</taxon>
        <taxon>Metazoa</taxon>
        <taxon>Spiralia</taxon>
        <taxon>Lophotrochozoa</taxon>
        <taxon>Mollusca</taxon>
        <taxon>Gastropoda</taxon>
        <taxon>Heterobranchia</taxon>
        <taxon>Euthyneura</taxon>
        <taxon>Panpulmonata</taxon>
        <taxon>Sacoglossa</taxon>
        <taxon>Placobranchoidea</taxon>
        <taxon>Plakobranchidae</taxon>
        <taxon>Elysia</taxon>
    </lineage>
</organism>
<gene>
    <name evidence="14" type="ORF">ElyMa_002325200</name>
</gene>
<evidence type="ECO:0000256" key="5">
    <source>
        <dbReference type="ARBA" id="ARBA00022737"/>
    </source>
</evidence>
<dbReference type="PROSITE" id="PS00018">
    <property type="entry name" value="EF_HAND_1"/>
    <property type="match status" value="1"/>
</dbReference>
<name>A0AAV4G6H0_9GAST</name>
<feature type="domain" description="TonB-dependent receptor plug" evidence="11">
    <location>
        <begin position="478"/>
        <end position="600"/>
    </location>
</feature>
<dbReference type="InterPro" id="IPR033985">
    <property type="entry name" value="SusD-like_N"/>
</dbReference>
<dbReference type="InterPro" id="IPR011990">
    <property type="entry name" value="TPR-like_helical_dom_sf"/>
</dbReference>
<evidence type="ECO:0000256" key="3">
    <source>
        <dbReference type="ARBA" id="ARBA00022692"/>
    </source>
</evidence>
<evidence type="ECO:0000256" key="4">
    <source>
        <dbReference type="ARBA" id="ARBA00022729"/>
    </source>
</evidence>
<dbReference type="Gene3D" id="2.170.130.10">
    <property type="entry name" value="TonB-dependent receptor, plug domain"/>
    <property type="match status" value="1"/>
</dbReference>
<dbReference type="InterPro" id="IPR008969">
    <property type="entry name" value="CarboxyPept-like_regulatory"/>
</dbReference>
<dbReference type="Pfam" id="PF07980">
    <property type="entry name" value="SusD_RagB"/>
    <property type="match status" value="1"/>
</dbReference>
<evidence type="ECO:0000256" key="6">
    <source>
        <dbReference type="ARBA" id="ARBA00022803"/>
    </source>
</evidence>
<dbReference type="Gene3D" id="1.25.40.10">
    <property type="entry name" value="Tetratricopeptide repeat domain"/>
    <property type="match status" value="2"/>
</dbReference>
<dbReference type="InterPro" id="IPR023997">
    <property type="entry name" value="TonB-dep_OMP_SusC/RagA_CS"/>
</dbReference>
<dbReference type="PROSITE" id="PS50005">
    <property type="entry name" value="TPR"/>
    <property type="match status" value="2"/>
</dbReference>
<evidence type="ECO:0000313" key="15">
    <source>
        <dbReference type="Proteomes" id="UP000762676"/>
    </source>
</evidence>
<keyword evidence="6 9" id="KW-0802">TPR repeat</keyword>
<dbReference type="InterPro" id="IPR012944">
    <property type="entry name" value="SusD_RagB_dom"/>
</dbReference>
<evidence type="ECO:0000256" key="10">
    <source>
        <dbReference type="SAM" id="MobiDB-lite"/>
    </source>
</evidence>
<dbReference type="InterPro" id="IPR050498">
    <property type="entry name" value="Ycf3"/>
</dbReference>
<keyword evidence="2" id="KW-0813">Transport</keyword>
<dbReference type="InterPro" id="IPR039426">
    <property type="entry name" value="TonB-dep_rcpt-like"/>
</dbReference>
<dbReference type="InterPro" id="IPR012910">
    <property type="entry name" value="Plug_dom"/>
</dbReference>
<dbReference type="Proteomes" id="UP000762676">
    <property type="component" value="Unassembled WGS sequence"/>
</dbReference>
<dbReference type="InterPro" id="IPR019734">
    <property type="entry name" value="TPR_rpt"/>
</dbReference>
<keyword evidence="4" id="KW-0732">Signal</keyword>
<evidence type="ECO:0000256" key="8">
    <source>
        <dbReference type="ARBA" id="ARBA00023237"/>
    </source>
</evidence>
<comment type="caution">
    <text evidence="14">The sequence shown here is derived from an EMBL/GenBank/DDBJ whole genome shotgun (WGS) entry which is preliminary data.</text>
</comment>
<feature type="domain" description="SusD-like N-terminal" evidence="13">
    <location>
        <begin position="1415"/>
        <end position="1549"/>
    </location>
</feature>
<dbReference type="PROSITE" id="PS52016">
    <property type="entry name" value="TONB_DEPENDENT_REC_3"/>
    <property type="match status" value="1"/>
</dbReference>
<keyword evidence="5" id="KW-0677">Repeat</keyword>
<keyword evidence="7" id="KW-0472">Membrane</keyword>
<dbReference type="PANTHER" id="PTHR44858">
    <property type="entry name" value="TETRATRICOPEPTIDE REPEAT PROTEIN 6"/>
    <property type="match status" value="1"/>
</dbReference>
<evidence type="ECO:0000256" key="2">
    <source>
        <dbReference type="ARBA" id="ARBA00022448"/>
    </source>
</evidence>
<evidence type="ECO:0000256" key="1">
    <source>
        <dbReference type="ARBA" id="ARBA00004571"/>
    </source>
</evidence>
<sequence length="1866" mass="209708">MKQIKKLLKSNPEQAKALIDKTKSVFEGVDEKTNIKYQNLKMNTYLALAIKNPRNFSIIDLVVGQLKNVDTNIYNNQIGELTKKVSANAQNDYENKNTKRAISGFEKVYRLSPRDTVFLYSAASLSTTTPNTYDLALKYYKELMDIGYDGSRMEYSAKNNTTGKREVYRKAMRDMYIKMGTHSEPEDNNIPSSKATIVKNIAMIYTQQGKNEEALKAFKIARKDNPNDTSLILTEANVVYAMGNKQRFKELMAEAMEKEPNNPDLYYNAGVVNSQLKLFDEAIGNYKKAIELKPNYKNAIINISGAYLEKGNLIIKKLDELSKKNKFKEYDRLKVKKNKLYKKSAKVLEDYIKESGDKDSAIFCFTVVLSPLFLSANGIHISSDFVQQETISGTVVDQDGQPLFGVSVVEKGTSNGVTTNSDGDFTLSISSQGAILLVRFLGFSNQEVVASDGVVIQLEIDNAKLDEVIVVGYGTEKKSDLTGSVSSVKGEVVKQMPFASVDQAVQSRVAGVQVTQASAAPGGGVSVRIRGTNSINSGSEPLYVIDGFPVYPDNSAYSTGGNRQASNVMATINPNDIASIEILKDASATSIYGSRGSNGVVLITTKRGSQGEAKITYDGSYSLQQIANPVKVLDARGYVRYQNARGSKAFSNVDIEKLGKGTNWLEEITQIAPIQNHQLSISGGNAKNKYAISGNYFGNEGILKHTYFDRYSIRLNLDNSLLDNRVKVASSWTFSHTKSNNAPTDRKSPVEGGIVLTALGLNPTEPIRDKQGKYNLVDYDGRFKVNPLQELENIKDLDKINRVLGNTSVSIDILKGLNFKTSIGLDAVNSSRRTFYPHSSSYLGRENSGELTMASLESFNVLNENILSYNKEIMNGHLINVIVGYTSQNEESIRFSSAIRNISIEDNARANLQNNALILTPYSGRRQWSLESLLSRVNYTLGNKYLFTFTFRRDGSSRFGDANKWANFPSLALGWKVHEEKFMKNSNISRVLSALKIRGSWGITGNSEIPLYSSIADLKPKNYIFNNSLSPGLAQTRLANPELRWESTRMLNFGLDMSLFKSRLNITTDYFYNVTEDLLLNVSIPRSLGFSNILKNSGSLENKGFEVAVDGMVISTDKFSWSASANFTILRNKILDLGDSPPFYSRGAFAEHLSMEGSWVEKGMPIGVWKGYKFKGIFQSQKQIDNSPSRTNDKPGYPIYEDTNRDGKITPDDYQIIGDPNPDFTFGFSTAIAYKNFELNALIRGVMGNDVRNVQQAEMGDGVQNINQIASVISDSWSPSNKDGTRAIIDSNRDFANSYRDSDFFIEDGSFIRLQNISLSYTLPKMKYISRIKLNLGVQNPYVWTKYTGFDPEVNNGGQSNLNRDGIKSGLTGVYDGVGYGGEAWWYFYNRFVFECRVGYQVGWEKGPLNFQGGNVEKTDEYILKYWTICYDYINRANNIIASADKLIKSGIEGEDKKKVERFKAEAKFLRAFFYFSLVRYFDDIPVKDKPTKTEKDFVSNEGGKRKALDLIEEDLETISNILPKEYQNADIGRATKWAAMTLLAKAYLLDEKWQKAYDTSKQIIDNSGISLFPDFSHNFDVAHENMGERIFESQSSYSVNSDEVQNAHPHFSPRDLPTDLGGVSWGWLNGTLQFRLMYDDNDKRIAGTFLQSYKTNRIKKQNKVPYPTITWTKSLKNKEGKELLKYGLGTYDGMVAEDADPNNPEELKFSVPWVAKWKEDISSFMQTEKNVVFLRYADVLLINSEAANELNRSDRFDGINEVLDRAGLPGLSGLNKEELLDEIMKQRMLEFAFEAEVYPEYKRRSTFNGGPHKDYLGDYIKKFIEEYNTEEYKLERKLSAKDYVLPIPQNEILANPKIKQNKAYE</sequence>
<evidence type="ECO:0000313" key="14">
    <source>
        <dbReference type="EMBL" id="GFR80789.1"/>
    </source>
</evidence>
<dbReference type="Gene3D" id="2.40.170.20">
    <property type="entry name" value="TonB-dependent receptor, beta-barrel domain"/>
    <property type="match status" value="1"/>
</dbReference>
<evidence type="ECO:0000259" key="13">
    <source>
        <dbReference type="Pfam" id="PF14322"/>
    </source>
</evidence>
<dbReference type="FunFam" id="2.170.130.10:FF:000008">
    <property type="entry name" value="SusC/RagA family TonB-linked outer membrane protein"/>
    <property type="match status" value="1"/>
</dbReference>
<dbReference type="Gene3D" id="1.25.40.390">
    <property type="match status" value="1"/>
</dbReference>
<comment type="subcellular location">
    <subcellularLocation>
        <location evidence="1">Cell outer membrane</location>
        <topology evidence="1">Multi-pass membrane protein</topology>
    </subcellularLocation>
</comment>